<accession>A0ABP1NBZ1</accession>
<proteinExistence type="predicted"/>
<evidence type="ECO:0000313" key="1">
    <source>
        <dbReference type="EMBL" id="CAL7937982.1"/>
    </source>
</evidence>
<organism evidence="1 2">
    <name type="scientific">Xylocopa violacea</name>
    <name type="common">Violet carpenter bee</name>
    <name type="synonym">Apis violacea</name>
    <dbReference type="NCBI Taxonomy" id="135666"/>
    <lineage>
        <taxon>Eukaryota</taxon>
        <taxon>Metazoa</taxon>
        <taxon>Ecdysozoa</taxon>
        <taxon>Arthropoda</taxon>
        <taxon>Hexapoda</taxon>
        <taxon>Insecta</taxon>
        <taxon>Pterygota</taxon>
        <taxon>Neoptera</taxon>
        <taxon>Endopterygota</taxon>
        <taxon>Hymenoptera</taxon>
        <taxon>Apocrita</taxon>
        <taxon>Aculeata</taxon>
        <taxon>Apoidea</taxon>
        <taxon>Anthophila</taxon>
        <taxon>Apidae</taxon>
        <taxon>Xylocopa</taxon>
        <taxon>Xylocopa</taxon>
    </lineage>
</organism>
<dbReference type="EMBL" id="CAXAJV020001288">
    <property type="protein sequence ID" value="CAL7937982.1"/>
    <property type="molecule type" value="Genomic_DNA"/>
</dbReference>
<comment type="caution">
    <text evidence="1">The sequence shown here is derived from an EMBL/GenBank/DDBJ whole genome shotgun (WGS) entry which is preliminary data.</text>
</comment>
<gene>
    <name evidence="1" type="ORF">XYLVIOL_LOCUS3007</name>
</gene>
<sequence length="233" mass="25747">MTSLPGIGKILGNSRILGNDVIFQEVAHYGYLLTYHVLLIQSRKIGFSTEKLDFVSGEHDMRGGIPMCHFLEMTSSVIPGISAILGNDVIFLEIPVSGAHSSVKPDFWDFVLGEHDMRGGIPNATSWKMTSSVIPGISAILGNDVIFLEIPVYGAHSSVKLDFRDFVLGEHDMRGGIPNATSWKMTSFPGILEFPRILAIPRSDVIFQEIPVFRTHSSVKLRFSDFVLGEHDM</sequence>
<keyword evidence="2" id="KW-1185">Reference proteome</keyword>
<name>A0ABP1NBZ1_XYLVO</name>
<protein>
    <submittedName>
        <fullName evidence="1">Uncharacterized protein</fullName>
    </submittedName>
</protein>
<dbReference type="Proteomes" id="UP001642520">
    <property type="component" value="Unassembled WGS sequence"/>
</dbReference>
<reference evidence="1 2" key="1">
    <citation type="submission" date="2024-08" db="EMBL/GenBank/DDBJ databases">
        <authorList>
            <person name="Will J Nash"/>
            <person name="Angela Man"/>
            <person name="Seanna McTaggart"/>
            <person name="Kendall Baker"/>
            <person name="Tom Barker"/>
            <person name="Leah Catchpole"/>
            <person name="Alex Durrant"/>
            <person name="Karim Gharbi"/>
            <person name="Naomi Irish"/>
            <person name="Gemy Kaithakottil"/>
            <person name="Debby Ku"/>
            <person name="Aaliyah Providence"/>
            <person name="Felix Shaw"/>
            <person name="David Swarbreck"/>
            <person name="Chris Watkins"/>
            <person name="Ann M. McCartney"/>
            <person name="Giulio Formenti"/>
            <person name="Alice Mouton"/>
            <person name="Noel Vella"/>
            <person name="Bjorn M von Reumont"/>
            <person name="Adriana Vella"/>
            <person name="Wilfried Haerty"/>
        </authorList>
    </citation>
    <scope>NUCLEOTIDE SEQUENCE [LARGE SCALE GENOMIC DNA]</scope>
</reference>
<evidence type="ECO:0000313" key="2">
    <source>
        <dbReference type="Proteomes" id="UP001642520"/>
    </source>
</evidence>